<dbReference type="AlphaFoldDB" id="A0A3E4NNR1"/>
<keyword evidence="1" id="KW-0812">Transmembrane</keyword>
<feature type="transmembrane region" description="Helical" evidence="1">
    <location>
        <begin position="20"/>
        <end position="42"/>
    </location>
</feature>
<protein>
    <submittedName>
        <fullName evidence="2">Uncharacterized protein</fullName>
    </submittedName>
</protein>
<organism evidence="2 3">
    <name type="scientific">Bacteroides xylanisolvens</name>
    <dbReference type="NCBI Taxonomy" id="371601"/>
    <lineage>
        <taxon>Bacteria</taxon>
        <taxon>Pseudomonadati</taxon>
        <taxon>Bacteroidota</taxon>
        <taxon>Bacteroidia</taxon>
        <taxon>Bacteroidales</taxon>
        <taxon>Bacteroidaceae</taxon>
        <taxon>Bacteroides</taxon>
    </lineage>
</organism>
<proteinExistence type="predicted"/>
<feature type="transmembrane region" description="Helical" evidence="1">
    <location>
        <begin position="54"/>
        <end position="72"/>
    </location>
</feature>
<dbReference type="Proteomes" id="UP000261210">
    <property type="component" value="Unassembled WGS sequence"/>
</dbReference>
<evidence type="ECO:0000256" key="1">
    <source>
        <dbReference type="SAM" id="Phobius"/>
    </source>
</evidence>
<gene>
    <name evidence="2" type="ORF">DXD03_03415</name>
</gene>
<accession>A0A3E4NNR1</accession>
<dbReference type="EMBL" id="QSQU01000003">
    <property type="protein sequence ID" value="RGK66921.1"/>
    <property type="molecule type" value="Genomic_DNA"/>
</dbReference>
<dbReference type="RefSeq" id="WP_151923708.1">
    <property type="nucleotide sequence ID" value="NZ_CP103098.1"/>
</dbReference>
<name>A0A3E4NNR1_9BACE</name>
<evidence type="ECO:0000313" key="2">
    <source>
        <dbReference type="EMBL" id="RGK66921.1"/>
    </source>
</evidence>
<sequence length="93" mass="10954">MNDTMIDVFYTMYSNLYHFTHFRMVLKLIFDMLALFCRIKAAKDNKSNSLKADFFAFRLLLSAGILMNSYFLKNTERLKPRLGLNYLARIIVA</sequence>
<keyword evidence="1" id="KW-0472">Membrane</keyword>
<evidence type="ECO:0000313" key="3">
    <source>
        <dbReference type="Proteomes" id="UP000261210"/>
    </source>
</evidence>
<keyword evidence="1" id="KW-1133">Transmembrane helix</keyword>
<comment type="caution">
    <text evidence="2">The sequence shown here is derived from an EMBL/GenBank/DDBJ whole genome shotgun (WGS) entry which is preliminary data.</text>
</comment>
<reference evidence="2 3" key="1">
    <citation type="submission" date="2018-08" db="EMBL/GenBank/DDBJ databases">
        <title>A genome reference for cultivated species of the human gut microbiota.</title>
        <authorList>
            <person name="Zou Y."/>
            <person name="Xue W."/>
            <person name="Luo G."/>
        </authorList>
    </citation>
    <scope>NUCLEOTIDE SEQUENCE [LARGE SCALE GENOMIC DNA]</scope>
    <source>
        <strain evidence="2 3">TF10-34</strain>
    </source>
</reference>